<comment type="caution">
    <text evidence="1">The sequence shown here is derived from an EMBL/GenBank/DDBJ whole genome shotgun (WGS) entry which is preliminary data.</text>
</comment>
<name>A0ACC3CVB3_9PEZI</name>
<proteinExistence type="predicted"/>
<gene>
    <name evidence="1" type="ORF">LTS18_014890</name>
</gene>
<accession>A0ACC3CVB3</accession>
<evidence type="ECO:0000313" key="2">
    <source>
        <dbReference type="Proteomes" id="UP001186974"/>
    </source>
</evidence>
<reference evidence="1" key="1">
    <citation type="submission" date="2024-09" db="EMBL/GenBank/DDBJ databases">
        <title>Black Yeasts Isolated from many extreme environments.</title>
        <authorList>
            <person name="Coleine C."/>
            <person name="Stajich J.E."/>
            <person name="Selbmann L."/>
        </authorList>
    </citation>
    <scope>NUCLEOTIDE SEQUENCE</scope>
    <source>
        <strain evidence="1">CCFEE 5737</strain>
    </source>
</reference>
<keyword evidence="2" id="KW-1185">Reference proteome</keyword>
<evidence type="ECO:0000313" key="1">
    <source>
        <dbReference type="EMBL" id="KAK3044977.1"/>
    </source>
</evidence>
<feature type="non-terminal residue" evidence="1">
    <location>
        <position position="368"/>
    </location>
</feature>
<protein>
    <submittedName>
        <fullName evidence="1">Uncharacterized protein</fullName>
    </submittedName>
</protein>
<sequence length="368" mass="39685">MVSDPTIFEPSTADHDAPVTPPSRDFASAIATGLGGAGFDPTAAVDESAGPVELDREELYQMSKSNKNKKGKKNRASTPLVEERVLDEVESPRREERGMINEPLATDARSEQDKNELALSEADQQLESRPTTPPTTVRDLPDFHSGLATPPSDSAYDTVHHDVEARDLGSAVDRATGSVEPTPAYSVDAFPQPPSIPPVHEVVSDHVNSLKTEASSRAEQESNLRAEHKSSQERPESATREDDEWDVGSKKKSKKEKKSRVTHVDDALMAAGVGATVMAAAGGLADRKYGVATSVGAEKEPEDYFASYTTKKSKKGKKGRKTSEPTTPAAQPGRFADPATPDLEENRHANQRQPSLADLMPPEDSIKP</sequence>
<organism evidence="1 2">
    <name type="scientific">Coniosporium uncinatum</name>
    <dbReference type="NCBI Taxonomy" id="93489"/>
    <lineage>
        <taxon>Eukaryota</taxon>
        <taxon>Fungi</taxon>
        <taxon>Dikarya</taxon>
        <taxon>Ascomycota</taxon>
        <taxon>Pezizomycotina</taxon>
        <taxon>Dothideomycetes</taxon>
        <taxon>Dothideomycetes incertae sedis</taxon>
        <taxon>Coniosporium</taxon>
    </lineage>
</organism>
<dbReference type="EMBL" id="JAWDJW010011190">
    <property type="protein sequence ID" value="KAK3044977.1"/>
    <property type="molecule type" value="Genomic_DNA"/>
</dbReference>
<dbReference type="Proteomes" id="UP001186974">
    <property type="component" value="Unassembled WGS sequence"/>
</dbReference>